<evidence type="ECO:0000313" key="2">
    <source>
        <dbReference type="EMBL" id="MBB2162445.1"/>
    </source>
</evidence>
<dbReference type="RefSeq" id="WP_182999265.1">
    <property type="nucleotide sequence ID" value="NZ_JABEQJ010000038.1"/>
</dbReference>
<sequence>MIADACFGTLCIIDRQIPDRQEHDRNPQTCHHPTQRDHAPSVLNDSRQKIKDSLDIIHMQTQRKLPQHRGRAIAFHFRCLPKTTNIQPLFPATFPSES</sequence>
<dbReference type="Proteomes" id="UP000589085">
    <property type="component" value="Unassembled WGS sequence"/>
</dbReference>
<dbReference type="EMBL" id="JABEQJ010000038">
    <property type="protein sequence ID" value="MBB2162445.1"/>
    <property type="molecule type" value="Genomic_DNA"/>
</dbReference>
<evidence type="ECO:0000256" key="1">
    <source>
        <dbReference type="SAM" id="MobiDB-lite"/>
    </source>
</evidence>
<protein>
    <submittedName>
        <fullName evidence="2">Uncharacterized protein</fullName>
    </submittedName>
</protein>
<dbReference type="AlphaFoldDB" id="A0A7W4IGJ4"/>
<gene>
    <name evidence="2" type="ORF">HLH48_20200</name>
</gene>
<evidence type="ECO:0000313" key="3">
    <source>
        <dbReference type="Proteomes" id="UP000589085"/>
    </source>
</evidence>
<organism evidence="2 3">
    <name type="scientific">Gluconacetobacter sacchari</name>
    <dbReference type="NCBI Taxonomy" id="92759"/>
    <lineage>
        <taxon>Bacteria</taxon>
        <taxon>Pseudomonadati</taxon>
        <taxon>Pseudomonadota</taxon>
        <taxon>Alphaproteobacteria</taxon>
        <taxon>Acetobacterales</taxon>
        <taxon>Acetobacteraceae</taxon>
        <taxon>Gluconacetobacter</taxon>
    </lineage>
</organism>
<reference evidence="2 3" key="1">
    <citation type="submission" date="2020-04" db="EMBL/GenBank/DDBJ databases">
        <title>Description of novel Gluconacetobacter.</title>
        <authorList>
            <person name="Sombolestani A."/>
        </authorList>
    </citation>
    <scope>NUCLEOTIDE SEQUENCE [LARGE SCALE GENOMIC DNA]</scope>
    <source>
        <strain evidence="2 3">LMG 19747</strain>
    </source>
</reference>
<feature type="region of interest" description="Disordered" evidence="1">
    <location>
        <begin position="18"/>
        <end position="43"/>
    </location>
</feature>
<comment type="caution">
    <text evidence="2">The sequence shown here is derived from an EMBL/GenBank/DDBJ whole genome shotgun (WGS) entry which is preliminary data.</text>
</comment>
<accession>A0A7W4IGJ4</accession>
<name>A0A7W4IGJ4_9PROT</name>
<proteinExistence type="predicted"/>